<evidence type="ECO:0000256" key="1">
    <source>
        <dbReference type="ARBA" id="ARBA00004477"/>
    </source>
</evidence>
<evidence type="ECO:0000256" key="3">
    <source>
        <dbReference type="ARBA" id="ARBA00022824"/>
    </source>
</evidence>
<feature type="transmembrane region" description="Helical" evidence="6">
    <location>
        <begin position="25"/>
        <end position="43"/>
    </location>
</feature>
<dbReference type="GO" id="GO:0005789">
    <property type="term" value="C:endoplasmic reticulum membrane"/>
    <property type="evidence" value="ECO:0007669"/>
    <property type="project" value="UniProtKB-SubCell"/>
</dbReference>
<keyword evidence="8" id="KW-0560">Oxidoreductase</keyword>
<dbReference type="PANTHER" id="PTHR10994:SF65">
    <property type="entry name" value="RETICULON-LIKE PROTEIN B12"/>
    <property type="match status" value="1"/>
</dbReference>
<keyword evidence="2 6" id="KW-0812">Transmembrane</keyword>
<dbReference type="EMBL" id="KZ452012">
    <property type="protein sequence ID" value="PKA51995.1"/>
    <property type="molecule type" value="Genomic_DNA"/>
</dbReference>
<evidence type="ECO:0000256" key="2">
    <source>
        <dbReference type="ARBA" id="ARBA00022692"/>
    </source>
</evidence>
<evidence type="ECO:0000256" key="6">
    <source>
        <dbReference type="RuleBase" id="RU363132"/>
    </source>
</evidence>
<comment type="subcellular location">
    <subcellularLocation>
        <location evidence="1 6">Endoplasmic reticulum membrane</location>
        <topology evidence="1 6">Multi-pass membrane protein</topology>
    </subcellularLocation>
</comment>
<evidence type="ECO:0000259" key="7">
    <source>
        <dbReference type="PROSITE" id="PS50845"/>
    </source>
</evidence>
<protein>
    <recommendedName>
        <fullName evidence="6">Reticulon-like protein</fullName>
    </recommendedName>
</protein>
<dbReference type="Pfam" id="PF02453">
    <property type="entry name" value="Reticulon"/>
    <property type="match status" value="1"/>
</dbReference>
<accession>A0A2I0A8Z8</accession>
<reference evidence="8 9" key="1">
    <citation type="journal article" date="2017" name="Nature">
        <title>The Apostasia genome and the evolution of orchids.</title>
        <authorList>
            <person name="Zhang G.Q."/>
            <person name="Liu K.W."/>
            <person name="Li Z."/>
            <person name="Lohaus R."/>
            <person name="Hsiao Y.Y."/>
            <person name="Niu S.C."/>
            <person name="Wang J.Y."/>
            <person name="Lin Y.C."/>
            <person name="Xu Q."/>
            <person name="Chen L.J."/>
            <person name="Yoshida K."/>
            <person name="Fujiwara S."/>
            <person name="Wang Z.W."/>
            <person name="Zhang Y.Q."/>
            <person name="Mitsuda N."/>
            <person name="Wang M."/>
            <person name="Liu G.H."/>
            <person name="Pecoraro L."/>
            <person name="Huang H.X."/>
            <person name="Xiao X.J."/>
            <person name="Lin M."/>
            <person name="Wu X.Y."/>
            <person name="Wu W.L."/>
            <person name="Chen Y.Y."/>
            <person name="Chang S.B."/>
            <person name="Sakamoto S."/>
            <person name="Ohme-Takagi M."/>
            <person name="Yagi M."/>
            <person name="Zeng S.J."/>
            <person name="Shen C.Y."/>
            <person name="Yeh C.M."/>
            <person name="Luo Y.B."/>
            <person name="Tsai W.C."/>
            <person name="Van de Peer Y."/>
            <person name="Liu Z.J."/>
        </authorList>
    </citation>
    <scope>NUCLEOTIDE SEQUENCE [LARGE SCALE GENOMIC DNA]</scope>
    <source>
        <strain evidence="9">cv. Shenzhen</strain>
        <tissue evidence="8">Stem</tissue>
    </source>
</reference>
<dbReference type="OrthoDB" id="567788at2759"/>
<evidence type="ECO:0000313" key="8">
    <source>
        <dbReference type="EMBL" id="PKA51995.1"/>
    </source>
</evidence>
<organism evidence="8 9">
    <name type="scientific">Apostasia shenzhenica</name>
    <dbReference type="NCBI Taxonomy" id="1088818"/>
    <lineage>
        <taxon>Eukaryota</taxon>
        <taxon>Viridiplantae</taxon>
        <taxon>Streptophyta</taxon>
        <taxon>Embryophyta</taxon>
        <taxon>Tracheophyta</taxon>
        <taxon>Spermatophyta</taxon>
        <taxon>Magnoliopsida</taxon>
        <taxon>Liliopsida</taxon>
        <taxon>Asparagales</taxon>
        <taxon>Orchidaceae</taxon>
        <taxon>Apostasioideae</taxon>
        <taxon>Apostasia</taxon>
    </lineage>
</organism>
<evidence type="ECO:0000256" key="5">
    <source>
        <dbReference type="ARBA" id="ARBA00023136"/>
    </source>
</evidence>
<dbReference type="Proteomes" id="UP000236161">
    <property type="component" value="Unassembled WGS sequence"/>
</dbReference>
<feature type="transmembrane region" description="Helical" evidence="6">
    <location>
        <begin position="50"/>
        <end position="68"/>
    </location>
</feature>
<keyword evidence="9" id="KW-1185">Reference proteome</keyword>
<keyword evidence="5 6" id="KW-0472">Membrane</keyword>
<proteinExistence type="predicted"/>
<dbReference type="InterPro" id="IPR045064">
    <property type="entry name" value="Reticulon-like"/>
</dbReference>
<dbReference type="GO" id="GO:0009617">
    <property type="term" value="P:response to bacterium"/>
    <property type="evidence" value="ECO:0007669"/>
    <property type="project" value="InterPro"/>
</dbReference>
<dbReference type="GO" id="GO:0016491">
    <property type="term" value="F:oxidoreductase activity"/>
    <property type="evidence" value="ECO:0007669"/>
    <property type="project" value="UniProtKB-KW"/>
</dbReference>
<sequence>MRRSVHEVLGGGLVADVVLWRRRDVAIGILLGALAVWVVFELLKYTLVSLVSRVLLLLVSILFVWARAAGILNRPPPSIPEIHITEEATKGVADFLRTHVNTVLSVSRDIALGRDPKLFYQVAASLWLISFISSWTDFVTLVCTSKLPSHFS</sequence>
<dbReference type="PANTHER" id="PTHR10994">
    <property type="entry name" value="RETICULON"/>
    <property type="match status" value="1"/>
</dbReference>
<keyword evidence="3 6" id="KW-0256">Endoplasmic reticulum</keyword>
<dbReference type="STRING" id="1088818.A0A2I0A8Z8"/>
<dbReference type="InterPro" id="IPR003388">
    <property type="entry name" value="Reticulon"/>
</dbReference>
<evidence type="ECO:0000256" key="4">
    <source>
        <dbReference type="ARBA" id="ARBA00022989"/>
    </source>
</evidence>
<name>A0A2I0A8Z8_9ASPA</name>
<gene>
    <name evidence="8" type="primary">RTNLB12</name>
    <name evidence="8" type="ORF">AXF42_Ash008224</name>
</gene>
<keyword evidence="4 6" id="KW-1133">Transmembrane helix</keyword>
<feature type="domain" description="Reticulon" evidence="7">
    <location>
        <begin position="14"/>
        <end position="142"/>
    </location>
</feature>
<dbReference type="AlphaFoldDB" id="A0A2I0A8Z8"/>
<evidence type="ECO:0000313" key="9">
    <source>
        <dbReference type="Proteomes" id="UP000236161"/>
    </source>
</evidence>
<dbReference type="PROSITE" id="PS50845">
    <property type="entry name" value="RETICULON"/>
    <property type="match status" value="1"/>
</dbReference>